<dbReference type="EMBL" id="UYYF01000451">
    <property type="protein sequence ID" value="VDM98211.1"/>
    <property type="molecule type" value="Genomic_DNA"/>
</dbReference>
<dbReference type="OMA" id="IDTGCGC"/>
<evidence type="ECO:0000313" key="4">
    <source>
        <dbReference type="WBParaSite" id="TCLT_0000231701-mRNA-1"/>
    </source>
</evidence>
<dbReference type="SUPFAM" id="SSF56281">
    <property type="entry name" value="Metallo-hydrolase/oxidoreductase"/>
    <property type="match status" value="1"/>
</dbReference>
<reference evidence="4" key="1">
    <citation type="submission" date="2017-02" db="UniProtKB">
        <authorList>
            <consortium name="WormBaseParasite"/>
        </authorList>
    </citation>
    <scope>IDENTIFICATION</scope>
</reference>
<dbReference type="PANTHER" id="PTHR42951">
    <property type="entry name" value="METALLO-BETA-LACTAMASE DOMAIN-CONTAINING"/>
    <property type="match status" value="1"/>
</dbReference>
<evidence type="ECO:0000259" key="1">
    <source>
        <dbReference type="SMART" id="SM00849"/>
    </source>
</evidence>
<protein>
    <submittedName>
        <fullName evidence="4">Lactamase_B domain-containing protein</fullName>
    </submittedName>
</protein>
<dbReference type="OrthoDB" id="17458at2759"/>
<dbReference type="Pfam" id="PF00753">
    <property type="entry name" value="Lactamase_B"/>
    <property type="match status" value="1"/>
</dbReference>
<gene>
    <name evidence="2" type="ORF">TCLT_LOCUS2318</name>
</gene>
<dbReference type="AlphaFoldDB" id="A0A0N5CQ17"/>
<dbReference type="PANTHER" id="PTHR42951:SF4">
    <property type="entry name" value="ACYL-COENZYME A THIOESTERASE MBLAC2"/>
    <property type="match status" value="1"/>
</dbReference>
<dbReference type="Gene3D" id="3.60.15.10">
    <property type="entry name" value="Ribonuclease Z/Hydroxyacylglutathione hydrolase-like"/>
    <property type="match status" value="1"/>
</dbReference>
<name>A0A0N5CQ17_THECL</name>
<dbReference type="InterPro" id="IPR001279">
    <property type="entry name" value="Metallo-B-lactamas"/>
</dbReference>
<feature type="domain" description="Metallo-beta-lactamase" evidence="1">
    <location>
        <begin position="29"/>
        <end position="230"/>
    </location>
</feature>
<dbReference type="InterPro" id="IPR036866">
    <property type="entry name" value="RibonucZ/Hydroxyglut_hydro"/>
</dbReference>
<dbReference type="Proteomes" id="UP000276776">
    <property type="component" value="Unassembled WGS sequence"/>
</dbReference>
<dbReference type="InterPro" id="IPR050855">
    <property type="entry name" value="NDM-1-like"/>
</dbReference>
<sequence length="249" mass="28360">MADKQEPYRIEQLAINIFCIHEKDYCNHNPLMYLIIGTKKALLLDTGCGTGNLYKYLEDYFGFVKQKKSLVVVNTHNHPEQISNNWQFSPVGFGGLANNVEALCASNRNSYYTNLHDNQYDWQVKPYKVTKWLSDEEVIKLGDQDSDQIEVLHTPGHTPDSLTLWYASAGRFFVGGLLHRYSDVLLTFVLRYSSVVSDVDSPCLPNVREFQRFLISILAGTLSDDAVCYHNRGNGNSIFGFNFLSKLKI</sequence>
<dbReference type="WBParaSite" id="TCLT_0000231701-mRNA-1">
    <property type="protein sequence ID" value="TCLT_0000231701-mRNA-1"/>
    <property type="gene ID" value="TCLT_0000231701"/>
</dbReference>
<accession>A0A0N5CQ17</accession>
<evidence type="ECO:0000313" key="2">
    <source>
        <dbReference type="EMBL" id="VDM98211.1"/>
    </source>
</evidence>
<keyword evidence="3" id="KW-1185">Reference proteome</keyword>
<reference evidence="2 3" key="2">
    <citation type="submission" date="2018-11" db="EMBL/GenBank/DDBJ databases">
        <authorList>
            <consortium name="Pathogen Informatics"/>
        </authorList>
    </citation>
    <scope>NUCLEOTIDE SEQUENCE [LARGE SCALE GENOMIC DNA]</scope>
</reference>
<organism evidence="4">
    <name type="scientific">Thelazia callipaeda</name>
    <name type="common">Oriental eyeworm</name>
    <name type="synonym">Parasitic nematode</name>
    <dbReference type="NCBI Taxonomy" id="103827"/>
    <lineage>
        <taxon>Eukaryota</taxon>
        <taxon>Metazoa</taxon>
        <taxon>Ecdysozoa</taxon>
        <taxon>Nematoda</taxon>
        <taxon>Chromadorea</taxon>
        <taxon>Rhabditida</taxon>
        <taxon>Spirurina</taxon>
        <taxon>Spiruromorpha</taxon>
        <taxon>Thelazioidea</taxon>
        <taxon>Thelaziidae</taxon>
        <taxon>Thelazia</taxon>
    </lineage>
</organism>
<evidence type="ECO:0000313" key="3">
    <source>
        <dbReference type="Proteomes" id="UP000276776"/>
    </source>
</evidence>
<dbReference type="SMART" id="SM00849">
    <property type="entry name" value="Lactamase_B"/>
    <property type="match status" value="1"/>
</dbReference>
<proteinExistence type="predicted"/>
<dbReference type="STRING" id="103827.A0A0N5CQ17"/>